<feature type="transmembrane region" description="Helical" evidence="5">
    <location>
        <begin position="245"/>
        <end position="269"/>
    </location>
</feature>
<dbReference type="InterPro" id="IPR036513">
    <property type="entry name" value="STAS_dom_sf"/>
</dbReference>
<evidence type="ECO:0000256" key="1">
    <source>
        <dbReference type="ARBA" id="ARBA00004141"/>
    </source>
</evidence>
<feature type="transmembrane region" description="Helical" evidence="5">
    <location>
        <begin position="22"/>
        <end position="43"/>
    </location>
</feature>
<dbReference type="CDD" id="cd07042">
    <property type="entry name" value="STAS_SulP_like_sulfate_transporter"/>
    <property type="match status" value="1"/>
</dbReference>
<evidence type="ECO:0000256" key="4">
    <source>
        <dbReference type="ARBA" id="ARBA00023136"/>
    </source>
</evidence>
<feature type="domain" description="STAS" evidence="6">
    <location>
        <begin position="440"/>
        <end position="547"/>
    </location>
</feature>
<feature type="transmembrane region" description="Helical" evidence="5">
    <location>
        <begin position="77"/>
        <end position="107"/>
    </location>
</feature>
<proteinExistence type="predicted"/>
<protein>
    <submittedName>
        <fullName evidence="7">SulP family inorganic anion transporter</fullName>
    </submittedName>
</protein>
<feature type="transmembrane region" description="Helical" evidence="5">
    <location>
        <begin position="200"/>
        <end position="225"/>
    </location>
</feature>
<dbReference type="SUPFAM" id="SSF52091">
    <property type="entry name" value="SpoIIaa-like"/>
    <property type="match status" value="1"/>
</dbReference>
<feature type="transmembrane region" description="Helical" evidence="5">
    <location>
        <begin position="327"/>
        <end position="358"/>
    </location>
</feature>
<dbReference type="PANTHER" id="PTHR11814">
    <property type="entry name" value="SULFATE TRANSPORTER"/>
    <property type="match status" value="1"/>
</dbReference>
<gene>
    <name evidence="7" type="ORF">ABSH63_12105</name>
</gene>
<evidence type="ECO:0000256" key="2">
    <source>
        <dbReference type="ARBA" id="ARBA00022692"/>
    </source>
</evidence>
<evidence type="ECO:0000313" key="7">
    <source>
        <dbReference type="EMBL" id="MES0874742.1"/>
    </source>
</evidence>
<evidence type="ECO:0000313" key="8">
    <source>
        <dbReference type="Proteomes" id="UP001465331"/>
    </source>
</evidence>
<reference evidence="7 8" key="1">
    <citation type="submission" date="2024-06" db="EMBL/GenBank/DDBJ databases">
        <authorList>
            <person name="Li Z."/>
            <person name="Jiang Y."/>
        </authorList>
    </citation>
    <scope>NUCLEOTIDE SEQUENCE [LARGE SCALE GENOMIC DNA]</scope>
    <source>
        <strain evidence="7 8">HSW-8</strain>
    </source>
</reference>
<evidence type="ECO:0000259" key="6">
    <source>
        <dbReference type="PROSITE" id="PS50801"/>
    </source>
</evidence>
<comment type="caution">
    <text evidence="7">The sequence shown here is derived from an EMBL/GenBank/DDBJ whole genome shotgun (WGS) entry which is preliminary data.</text>
</comment>
<dbReference type="EMBL" id="JBEPIJ010000014">
    <property type="protein sequence ID" value="MES0874742.1"/>
    <property type="molecule type" value="Genomic_DNA"/>
</dbReference>
<keyword evidence="2 5" id="KW-0812">Transmembrane</keyword>
<dbReference type="InterPro" id="IPR001902">
    <property type="entry name" value="SLC26A/SulP_fam"/>
</dbReference>
<accession>A0ABV2ABX4</accession>
<comment type="subcellular location">
    <subcellularLocation>
        <location evidence="1">Membrane</location>
        <topology evidence="1">Multi-pass membrane protein</topology>
    </subcellularLocation>
</comment>
<feature type="transmembrane region" description="Helical" evidence="5">
    <location>
        <begin position="119"/>
        <end position="141"/>
    </location>
</feature>
<feature type="transmembrane region" description="Helical" evidence="5">
    <location>
        <begin position="169"/>
        <end position="188"/>
    </location>
</feature>
<dbReference type="PROSITE" id="PS50801">
    <property type="entry name" value="STAS"/>
    <property type="match status" value="1"/>
</dbReference>
<keyword evidence="8" id="KW-1185">Reference proteome</keyword>
<dbReference type="Proteomes" id="UP001465331">
    <property type="component" value="Unassembled WGS sequence"/>
</dbReference>
<keyword evidence="4 5" id="KW-0472">Membrane</keyword>
<keyword evidence="3 5" id="KW-1133">Transmembrane helix</keyword>
<feature type="transmembrane region" description="Helical" evidence="5">
    <location>
        <begin position="289"/>
        <end position="307"/>
    </location>
</feature>
<dbReference type="InterPro" id="IPR002645">
    <property type="entry name" value="STAS_dom"/>
</dbReference>
<dbReference type="InterPro" id="IPR011547">
    <property type="entry name" value="SLC26A/SulP_dom"/>
</dbReference>
<dbReference type="Pfam" id="PF01740">
    <property type="entry name" value="STAS"/>
    <property type="match status" value="1"/>
</dbReference>
<feature type="transmembrane region" description="Helical" evidence="5">
    <location>
        <begin position="379"/>
        <end position="409"/>
    </location>
</feature>
<organism evidence="7 8">
    <name type="scientific">Sinimarinibacterium thermocellulolyticum</name>
    <dbReference type="NCBI Taxonomy" id="3170016"/>
    <lineage>
        <taxon>Bacteria</taxon>
        <taxon>Pseudomonadati</taxon>
        <taxon>Pseudomonadota</taxon>
        <taxon>Gammaproteobacteria</taxon>
        <taxon>Nevskiales</taxon>
        <taxon>Nevskiaceae</taxon>
        <taxon>Sinimarinibacterium</taxon>
    </lineage>
</organism>
<dbReference type="Gene3D" id="3.30.750.24">
    <property type="entry name" value="STAS domain"/>
    <property type="match status" value="1"/>
</dbReference>
<dbReference type="Pfam" id="PF00916">
    <property type="entry name" value="Sulfate_transp"/>
    <property type="match status" value="1"/>
</dbReference>
<evidence type="ECO:0000256" key="3">
    <source>
        <dbReference type="ARBA" id="ARBA00022989"/>
    </source>
</evidence>
<evidence type="ECO:0000256" key="5">
    <source>
        <dbReference type="SAM" id="Phobius"/>
    </source>
</evidence>
<name>A0ABV2ABX4_9GAMM</name>
<sequence length="558" mass="58823">MIALLEARRAGLYARDQWMPNIVAGVIVGVVALPLAMAFAIASGARPEQGLYTAIVGGALVSLLGGSRVQIAGPTGAFIAILAGITAKYGIAGLQVATLIAGVMLLAMGLARMGGVIKFIPAPVIRGFTAGIGVIIFVGQWPDFFGLPKVGGEHFHEKLWHLVQVLPKAHVGTTALAILSLALVLFTPRIPGVRRVPGPLVAMVAATVLHALLQPAGVATIGSAFGGIPTGLPALTLPDLSISQVVSLVGPAFTIAMLGAIESLLSAVVADGMSGTRHDSNQELVGQGIANIAAPLFGGFAATGAIARTATNIRNGATSPLAGLIHVLTLVAVLIFLAPLAASIPLAALAAILFVVAWNMSEARHFVHMLRTAPSADRVILVITFLLTVFADLVVAVNVGVILAILHFLRRMTETVEVRPAHAQDLQAELKQHGIERLPQSLMVYEIDGPMFFGAVENFERALLQIHADPKVLIIRLRRVPFMDITGIQTLEEAIGTLRRRGVEVWLCEANARVLGKLRKAHLAGNSSPDQYANRFDDTLRAALARVPVDQPAHRPPW</sequence>
<dbReference type="RefSeq" id="WP_352890091.1">
    <property type="nucleotide sequence ID" value="NZ_JBEPIJ010000014.1"/>
</dbReference>